<gene>
    <name evidence="1" type="ORF">BCR34DRAFT_434319</name>
</gene>
<evidence type="ECO:0000313" key="2">
    <source>
        <dbReference type="Proteomes" id="UP000193144"/>
    </source>
</evidence>
<dbReference type="AlphaFoldDB" id="A0A1Y1Z5T9"/>
<dbReference type="PANTHER" id="PTHR35186:SF4">
    <property type="entry name" value="PRION-INHIBITION AND PROPAGATION HELO DOMAIN-CONTAINING PROTEIN"/>
    <property type="match status" value="1"/>
</dbReference>
<reference evidence="1 2" key="1">
    <citation type="submission" date="2016-07" db="EMBL/GenBank/DDBJ databases">
        <title>Pervasive Adenine N6-methylation of Active Genes in Fungi.</title>
        <authorList>
            <consortium name="DOE Joint Genome Institute"/>
            <person name="Mondo S.J."/>
            <person name="Dannebaum R.O."/>
            <person name="Kuo R.C."/>
            <person name="Labutti K."/>
            <person name="Haridas S."/>
            <person name="Kuo A."/>
            <person name="Salamov A."/>
            <person name="Ahrendt S.R."/>
            <person name="Lipzen A."/>
            <person name="Sullivan W."/>
            <person name="Andreopoulos W.B."/>
            <person name="Clum A."/>
            <person name="Lindquist E."/>
            <person name="Daum C."/>
            <person name="Ramamoorthy G.K."/>
            <person name="Gryganskyi A."/>
            <person name="Culley D."/>
            <person name="Magnuson J.K."/>
            <person name="James T.Y."/>
            <person name="O'Malley M.A."/>
            <person name="Stajich J.E."/>
            <person name="Spatafora J.W."/>
            <person name="Visel A."/>
            <person name="Grigoriev I.V."/>
        </authorList>
    </citation>
    <scope>NUCLEOTIDE SEQUENCE [LARGE SCALE GENOMIC DNA]</scope>
    <source>
        <strain evidence="1 2">CBS 115471</strain>
    </source>
</reference>
<dbReference type="Proteomes" id="UP000193144">
    <property type="component" value="Unassembled WGS sequence"/>
</dbReference>
<dbReference type="STRING" id="1231657.A0A1Y1Z5T9"/>
<feature type="non-terminal residue" evidence="1">
    <location>
        <position position="1"/>
    </location>
</feature>
<dbReference type="OrthoDB" id="3565018at2759"/>
<evidence type="ECO:0000313" key="1">
    <source>
        <dbReference type="EMBL" id="ORY05494.1"/>
    </source>
</evidence>
<proteinExistence type="predicted"/>
<dbReference type="EMBL" id="MCFA01000125">
    <property type="protein sequence ID" value="ORY05494.1"/>
    <property type="molecule type" value="Genomic_DNA"/>
</dbReference>
<accession>A0A1Y1Z5T9</accession>
<sequence length="252" mass="29474">IVGLVLGAFPISLHALDSYRQGADVLKDWWRIQRAHKRCKQDLSYHRILFEENVERFLLLLVVDEDELKTLIDDPAGEAWEAQDLEQKLKARLPKSYGIFLEIIRAKKELVVQNIVCDSEARMVSLSHPQNLLQSNNITERHSAHVNIDFQMQCIRFSLKKSSRERTFERFQELNDRLRSLHESGDQVASARRSRETAKSPSGFNKKLHDFWRHAKRLHEALSKSWQCRCTTHIVNLQLQHRPSDVAEFEVL</sequence>
<name>A0A1Y1Z5T9_9PLEO</name>
<protein>
    <submittedName>
        <fullName evidence="1">Uncharacterized protein</fullName>
    </submittedName>
</protein>
<organism evidence="1 2">
    <name type="scientific">Clohesyomyces aquaticus</name>
    <dbReference type="NCBI Taxonomy" id="1231657"/>
    <lineage>
        <taxon>Eukaryota</taxon>
        <taxon>Fungi</taxon>
        <taxon>Dikarya</taxon>
        <taxon>Ascomycota</taxon>
        <taxon>Pezizomycotina</taxon>
        <taxon>Dothideomycetes</taxon>
        <taxon>Pleosporomycetidae</taxon>
        <taxon>Pleosporales</taxon>
        <taxon>Lindgomycetaceae</taxon>
        <taxon>Clohesyomyces</taxon>
    </lineage>
</organism>
<feature type="non-terminal residue" evidence="1">
    <location>
        <position position="252"/>
    </location>
</feature>
<keyword evidence="2" id="KW-1185">Reference proteome</keyword>
<dbReference type="PANTHER" id="PTHR35186">
    <property type="entry name" value="ANK_REP_REGION DOMAIN-CONTAINING PROTEIN"/>
    <property type="match status" value="1"/>
</dbReference>
<comment type="caution">
    <text evidence="1">The sequence shown here is derived from an EMBL/GenBank/DDBJ whole genome shotgun (WGS) entry which is preliminary data.</text>
</comment>